<dbReference type="InterPro" id="IPR051532">
    <property type="entry name" value="Ester_Hydrolysis_Enzymes"/>
</dbReference>
<dbReference type="InterPro" id="IPR013830">
    <property type="entry name" value="SGNH_hydro"/>
</dbReference>
<gene>
    <name evidence="2" type="ORF">DES51_1063</name>
</gene>
<feature type="domain" description="SGNH hydrolase-type esterase" evidence="1">
    <location>
        <begin position="45"/>
        <end position="197"/>
    </location>
</feature>
<name>A0A318KT82_9FIRM</name>
<dbReference type="Gene3D" id="3.40.50.1110">
    <property type="entry name" value="SGNH hydrolase"/>
    <property type="match status" value="1"/>
</dbReference>
<comment type="caution">
    <text evidence="2">The sequence shown here is derived from an EMBL/GenBank/DDBJ whole genome shotgun (WGS) entry which is preliminary data.</text>
</comment>
<sequence length="209" mass="23878">MNQRELQDRCEAYQVDKIMQIQAWGEQAHEGSFVLLGDSLINRFDEHLLDINKEVINCGIDGATSQTLYLVLDSVIRMKPDKIIFLIGTNDLDDAHEFDCLDITFALYNMISSISRQLRAVKIGIMTPLPIDESRQKTRARNNRTLKMLGNEMMALKDELNHVEVLDLFALFSDAQGSLIDEMTTDGLHLNAQGYERLANRLNEWLVSF</sequence>
<dbReference type="PANTHER" id="PTHR30383">
    <property type="entry name" value="THIOESTERASE 1/PROTEASE 1/LYSOPHOSPHOLIPASE L1"/>
    <property type="match status" value="1"/>
</dbReference>
<dbReference type="RefSeq" id="WP_022937373.1">
    <property type="nucleotide sequence ID" value="NZ_CABKRQ010000003.1"/>
</dbReference>
<keyword evidence="3" id="KW-1185">Reference proteome</keyword>
<evidence type="ECO:0000259" key="1">
    <source>
        <dbReference type="Pfam" id="PF13472"/>
    </source>
</evidence>
<organism evidence="2 3">
    <name type="scientific">Dielma fastidiosa</name>
    <dbReference type="NCBI Taxonomy" id="1034346"/>
    <lineage>
        <taxon>Bacteria</taxon>
        <taxon>Bacillati</taxon>
        <taxon>Bacillota</taxon>
        <taxon>Erysipelotrichia</taxon>
        <taxon>Erysipelotrichales</taxon>
        <taxon>Erysipelotrichaceae</taxon>
        <taxon>Dielma</taxon>
    </lineage>
</organism>
<dbReference type="InterPro" id="IPR036514">
    <property type="entry name" value="SGNH_hydro_sf"/>
</dbReference>
<dbReference type="STRING" id="1034346.GCA_000313565_01059"/>
<evidence type="ECO:0000313" key="3">
    <source>
        <dbReference type="Proteomes" id="UP000247612"/>
    </source>
</evidence>
<dbReference type="SUPFAM" id="SSF52266">
    <property type="entry name" value="SGNH hydrolase"/>
    <property type="match status" value="1"/>
</dbReference>
<accession>A0A318KT82</accession>
<dbReference type="AlphaFoldDB" id="A0A318KT82"/>
<dbReference type="EMBL" id="QJKH01000006">
    <property type="protein sequence ID" value="PXX78886.1"/>
    <property type="molecule type" value="Genomic_DNA"/>
</dbReference>
<dbReference type="Pfam" id="PF13472">
    <property type="entry name" value="Lipase_GDSL_2"/>
    <property type="match status" value="1"/>
</dbReference>
<dbReference type="Proteomes" id="UP000247612">
    <property type="component" value="Unassembled WGS sequence"/>
</dbReference>
<protein>
    <submittedName>
        <fullName evidence="2">Lysophospholipase L1-like esterase</fullName>
    </submittedName>
</protein>
<proteinExistence type="predicted"/>
<evidence type="ECO:0000313" key="2">
    <source>
        <dbReference type="EMBL" id="PXX78886.1"/>
    </source>
</evidence>
<dbReference type="OrthoDB" id="2513075at2"/>
<reference evidence="2 3" key="1">
    <citation type="submission" date="2018-05" db="EMBL/GenBank/DDBJ databases">
        <title>Genomic Encyclopedia of Type Strains, Phase IV (KMG-IV): sequencing the most valuable type-strain genomes for metagenomic binning, comparative biology and taxonomic classification.</title>
        <authorList>
            <person name="Goeker M."/>
        </authorList>
    </citation>
    <scope>NUCLEOTIDE SEQUENCE [LARGE SCALE GENOMIC DNA]</scope>
    <source>
        <strain evidence="2 3">JC118</strain>
    </source>
</reference>